<accession>A0A0L1KI04</accession>
<dbReference type="EMBL" id="JYNE01000008">
    <property type="protein sequence ID" value="KNH03462.1"/>
    <property type="molecule type" value="Genomic_DNA"/>
</dbReference>
<dbReference type="Proteomes" id="UP000037446">
    <property type="component" value="Unassembled WGS sequence"/>
</dbReference>
<dbReference type="STRING" id="1306953.J121_1041"/>
<dbReference type="AlphaFoldDB" id="A0A0L1KI04"/>
<feature type="region of interest" description="Disordered" evidence="1">
    <location>
        <begin position="62"/>
        <end position="85"/>
    </location>
</feature>
<dbReference type="PATRIC" id="fig|1306953.7.peg.1068"/>
<sequence length="116" mass="12778">MIQRVRTVERMQSAVAASDAEATRARLSGVAERTRSLAEHYAQRSGDMVAADLRSGKAMSDQLQKLSELSERQAEEAELLSQTKREDFAQSDMRLRKAAEGTRDLAKLVIAGIENG</sequence>
<name>A0A0L1KI04_9SPHN</name>
<gene>
    <name evidence="2" type="ORF">J121_1041</name>
</gene>
<protein>
    <submittedName>
        <fullName evidence="2">Uncharacterized protein</fullName>
    </submittedName>
</protein>
<evidence type="ECO:0000313" key="2">
    <source>
        <dbReference type="EMBL" id="KNH03462.1"/>
    </source>
</evidence>
<reference evidence="2" key="1">
    <citation type="submission" date="2015-02" db="EMBL/GenBank/DDBJ databases">
        <authorList>
            <person name="Chooi Y.-H."/>
        </authorList>
    </citation>
    <scope>NUCLEOTIDE SEQUENCE [LARGE SCALE GENOMIC DNA]</scope>
    <source>
        <strain evidence="2">LAMA 915</strain>
    </source>
</reference>
<organism evidence="2 3">
    <name type="scientific">Qipengyuania citrea LAMA 915</name>
    <dbReference type="NCBI Taxonomy" id="1306953"/>
    <lineage>
        <taxon>Bacteria</taxon>
        <taxon>Pseudomonadati</taxon>
        <taxon>Pseudomonadota</taxon>
        <taxon>Alphaproteobacteria</taxon>
        <taxon>Sphingomonadales</taxon>
        <taxon>Erythrobacteraceae</taxon>
        <taxon>Qipengyuania</taxon>
    </lineage>
</organism>
<comment type="caution">
    <text evidence="2">The sequence shown here is derived from an EMBL/GenBank/DDBJ whole genome shotgun (WGS) entry which is preliminary data.</text>
</comment>
<proteinExistence type="predicted"/>
<evidence type="ECO:0000256" key="1">
    <source>
        <dbReference type="SAM" id="MobiDB-lite"/>
    </source>
</evidence>
<evidence type="ECO:0000313" key="3">
    <source>
        <dbReference type="Proteomes" id="UP000037446"/>
    </source>
</evidence>